<evidence type="ECO:0000313" key="4">
    <source>
        <dbReference type="Proteomes" id="UP000094412"/>
    </source>
</evidence>
<dbReference type="SUPFAM" id="SSF55961">
    <property type="entry name" value="Bet v1-like"/>
    <property type="match status" value="1"/>
</dbReference>
<evidence type="ECO:0000256" key="1">
    <source>
        <dbReference type="ARBA" id="ARBA00006817"/>
    </source>
</evidence>
<dbReference type="OrthoDB" id="9800600at2"/>
<dbReference type="CDD" id="cd07814">
    <property type="entry name" value="SRPBCC_CalC_Aha1-like"/>
    <property type="match status" value="1"/>
</dbReference>
<sequence length="136" mass="15259">MLKPIDLIFERDIRASLATVWACLTDPKLIAQWFFAVDFKPLVGHRFRISGEAVPGWRGWTEVEVLEIVAPTHMAWSFDCADKAPAGRVVFSLQQHVGFVRLVLTHNGQVPATTLRLLGAGWEEYTGNLRTLAETL</sequence>
<evidence type="ECO:0000259" key="2">
    <source>
        <dbReference type="Pfam" id="PF08327"/>
    </source>
</evidence>
<comment type="caution">
    <text evidence="3">The sequence shown here is derived from an EMBL/GenBank/DDBJ whole genome shotgun (WGS) entry which is preliminary data.</text>
</comment>
<dbReference type="InterPro" id="IPR023393">
    <property type="entry name" value="START-like_dom_sf"/>
</dbReference>
<accession>A0A1C2DG53</accession>
<reference evidence="3 4" key="1">
    <citation type="submission" date="2016-08" db="EMBL/GenBank/DDBJ databases">
        <title>Whole genome sequence of Mesorhizobium sp. strain UASWS1009 isolated from industrial sewage.</title>
        <authorList>
            <person name="Crovadore J."/>
            <person name="Calmin G."/>
            <person name="Chablais R."/>
            <person name="Cochard B."/>
            <person name="Lefort F."/>
        </authorList>
    </citation>
    <scope>NUCLEOTIDE SEQUENCE [LARGE SCALE GENOMIC DNA]</scope>
    <source>
        <strain evidence="3 4">UASWS1009</strain>
    </source>
</reference>
<comment type="similarity">
    <text evidence="1">Belongs to the AHA1 family.</text>
</comment>
<dbReference type="AlphaFoldDB" id="A0A1C2DG53"/>
<name>A0A1C2DG53_9HYPH</name>
<dbReference type="InterPro" id="IPR013538">
    <property type="entry name" value="ASHA1/2-like_C"/>
</dbReference>
<dbReference type="STRING" id="1566387.QV13_29780"/>
<proteinExistence type="inferred from homology"/>
<evidence type="ECO:0000313" key="3">
    <source>
        <dbReference type="EMBL" id="OCX13645.1"/>
    </source>
</evidence>
<dbReference type="Gene3D" id="3.30.530.20">
    <property type="match status" value="1"/>
</dbReference>
<organism evidence="3 4">
    <name type="scientific">Mesorhizobium hungaricum</name>
    <dbReference type="NCBI Taxonomy" id="1566387"/>
    <lineage>
        <taxon>Bacteria</taxon>
        <taxon>Pseudomonadati</taxon>
        <taxon>Pseudomonadota</taxon>
        <taxon>Alphaproteobacteria</taxon>
        <taxon>Hyphomicrobiales</taxon>
        <taxon>Phyllobacteriaceae</taxon>
        <taxon>Mesorhizobium</taxon>
    </lineage>
</organism>
<protein>
    <recommendedName>
        <fullName evidence="2">Activator of Hsp90 ATPase homologue 1/2-like C-terminal domain-containing protein</fullName>
    </recommendedName>
</protein>
<dbReference type="Pfam" id="PF08327">
    <property type="entry name" value="AHSA1"/>
    <property type="match status" value="1"/>
</dbReference>
<dbReference type="EMBL" id="MDEO01000036">
    <property type="protein sequence ID" value="OCX13645.1"/>
    <property type="molecule type" value="Genomic_DNA"/>
</dbReference>
<gene>
    <name evidence="3" type="ORF">QV13_29780</name>
</gene>
<keyword evidence="4" id="KW-1185">Reference proteome</keyword>
<feature type="domain" description="Activator of Hsp90 ATPase homologue 1/2-like C-terminal" evidence="2">
    <location>
        <begin position="15"/>
        <end position="133"/>
    </location>
</feature>
<dbReference type="RefSeq" id="WP_024922652.1">
    <property type="nucleotide sequence ID" value="NZ_MDEO01000036.1"/>
</dbReference>
<dbReference type="Proteomes" id="UP000094412">
    <property type="component" value="Unassembled WGS sequence"/>
</dbReference>